<proteinExistence type="predicted"/>
<evidence type="ECO:0000313" key="3">
    <source>
        <dbReference type="Proteomes" id="UP000499080"/>
    </source>
</evidence>
<accession>A0A4Y2VZ44</accession>
<name>A0A4Y2VZ44_ARAVE</name>
<evidence type="ECO:0008006" key="4">
    <source>
        <dbReference type="Google" id="ProtNLM"/>
    </source>
</evidence>
<protein>
    <recommendedName>
        <fullName evidence="4">DUF4371 domain-containing protein</fullName>
    </recommendedName>
</protein>
<dbReference type="PANTHER" id="PTHR45913">
    <property type="entry name" value="EPM2A-INTERACTING PROTEIN 1"/>
    <property type="match status" value="1"/>
</dbReference>
<dbReference type="EMBL" id="BGPR01052186">
    <property type="protein sequence ID" value="GBO29050.1"/>
    <property type="molecule type" value="Genomic_DNA"/>
</dbReference>
<evidence type="ECO:0000313" key="2">
    <source>
        <dbReference type="EMBL" id="GBO29050.1"/>
    </source>
</evidence>
<dbReference type="AlphaFoldDB" id="A0A4Y2VZ44"/>
<sequence>MFEDNFAKQLLSIHLLNATVARQVGGIDEYLQHQPFEMLCDNFFSIQFDETIDSNNDARLIAYVRFCDSMPAVEEIIFSKRIKFKATVFALSATSNDFINEANHRMEKLSRNMHRWCSFDVWKIPKCASTCETKISTVYLDTLQRDVLASKEMSPDLNIVLKTVVNIINY</sequence>
<dbReference type="OrthoDB" id="6453841at2759"/>
<organism evidence="1 3">
    <name type="scientific">Araneus ventricosus</name>
    <name type="common">Orbweaver spider</name>
    <name type="synonym">Epeira ventricosa</name>
    <dbReference type="NCBI Taxonomy" id="182803"/>
    <lineage>
        <taxon>Eukaryota</taxon>
        <taxon>Metazoa</taxon>
        <taxon>Ecdysozoa</taxon>
        <taxon>Arthropoda</taxon>
        <taxon>Chelicerata</taxon>
        <taxon>Arachnida</taxon>
        <taxon>Araneae</taxon>
        <taxon>Araneomorphae</taxon>
        <taxon>Entelegynae</taxon>
        <taxon>Araneoidea</taxon>
        <taxon>Araneidae</taxon>
        <taxon>Araneus</taxon>
    </lineage>
</organism>
<dbReference type="PANTHER" id="PTHR45913:SF19">
    <property type="entry name" value="LOW QUALITY PROTEIN: ZINC FINGER BED DOMAIN-CONTAINING PROTEIN 5-LIKE"/>
    <property type="match status" value="1"/>
</dbReference>
<gene>
    <name evidence="1" type="ORF">AVEN_236272_1</name>
    <name evidence="2" type="ORF">AVEN_41536_1</name>
</gene>
<reference evidence="1 3" key="1">
    <citation type="journal article" date="2019" name="Sci. Rep.">
        <title>Orb-weaving spider Araneus ventricosus genome elucidates the spidroin gene catalogue.</title>
        <authorList>
            <person name="Kono N."/>
            <person name="Nakamura H."/>
            <person name="Ohtoshi R."/>
            <person name="Moran D.A.P."/>
            <person name="Shinohara A."/>
            <person name="Yoshida Y."/>
            <person name="Fujiwara M."/>
            <person name="Mori M."/>
            <person name="Tomita M."/>
            <person name="Arakawa K."/>
        </authorList>
    </citation>
    <scope>NUCLEOTIDE SEQUENCE [LARGE SCALE GENOMIC DNA]</scope>
</reference>
<keyword evidence="3" id="KW-1185">Reference proteome</keyword>
<comment type="caution">
    <text evidence="1">The sequence shown here is derived from an EMBL/GenBank/DDBJ whole genome shotgun (WGS) entry which is preliminary data.</text>
</comment>
<dbReference type="EMBL" id="BGPR01052184">
    <property type="protein sequence ID" value="GBO29047.1"/>
    <property type="molecule type" value="Genomic_DNA"/>
</dbReference>
<evidence type="ECO:0000313" key="1">
    <source>
        <dbReference type="EMBL" id="GBO29047.1"/>
    </source>
</evidence>
<dbReference type="Proteomes" id="UP000499080">
    <property type="component" value="Unassembled WGS sequence"/>
</dbReference>